<name>A0A4Z0P1D8_SALET</name>
<gene>
    <name evidence="2" type="ORF">C9F07_08000</name>
</gene>
<evidence type="ECO:0000256" key="1">
    <source>
        <dbReference type="SAM" id="MobiDB-lite"/>
    </source>
</evidence>
<keyword evidence="2" id="KW-0969">Cilium</keyword>
<reference evidence="2 3" key="1">
    <citation type="submission" date="2018-03" db="EMBL/GenBank/DDBJ databases">
        <title>Non-Typhoidal Salmonella genome sequencing and assembly.</title>
        <authorList>
            <person name="Matchawe C."/>
        </authorList>
    </citation>
    <scope>NUCLEOTIDE SEQUENCE [LARGE SCALE GENOMIC DNA]</scope>
    <source>
        <strain evidence="2 3">22sa</strain>
    </source>
</reference>
<evidence type="ECO:0000313" key="2">
    <source>
        <dbReference type="EMBL" id="TGE05069.1"/>
    </source>
</evidence>
<dbReference type="AlphaFoldDB" id="A0A4Z0P1D8"/>
<keyword evidence="2" id="KW-0282">Flagellum</keyword>
<sequence>QSNLLHSLPPAENATQAPVPPPADFHHMMTSLLKRAGRS</sequence>
<protein>
    <submittedName>
        <fullName evidence="2">Flagellar biosynthesis protein FliO</fullName>
    </submittedName>
</protein>
<dbReference type="EMBL" id="PYKI01000870">
    <property type="protein sequence ID" value="TGE05069.1"/>
    <property type="molecule type" value="Genomic_DNA"/>
</dbReference>
<organism evidence="2 3">
    <name type="scientific">Salmonella enterica subsp. enterica serovar Poona</name>
    <dbReference type="NCBI Taxonomy" id="436295"/>
    <lineage>
        <taxon>Bacteria</taxon>
        <taxon>Pseudomonadati</taxon>
        <taxon>Pseudomonadota</taxon>
        <taxon>Gammaproteobacteria</taxon>
        <taxon>Enterobacterales</taxon>
        <taxon>Enterobacteriaceae</taxon>
        <taxon>Salmonella</taxon>
    </lineage>
</organism>
<keyword evidence="2" id="KW-0966">Cell projection</keyword>
<keyword evidence="3" id="KW-1185">Reference proteome</keyword>
<comment type="caution">
    <text evidence="2">The sequence shown here is derived from an EMBL/GenBank/DDBJ whole genome shotgun (WGS) entry which is preliminary data.</text>
</comment>
<evidence type="ECO:0000313" key="3">
    <source>
        <dbReference type="Proteomes" id="UP000298196"/>
    </source>
</evidence>
<feature type="non-terminal residue" evidence="2">
    <location>
        <position position="1"/>
    </location>
</feature>
<accession>A0A4Z0P1D8</accession>
<feature type="region of interest" description="Disordered" evidence="1">
    <location>
        <begin position="1"/>
        <end position="25"/>
    </location>
</feature>
<dbReference type="Proteomes" id="UP000298196">
    <property type="component" value="Unassembled WGS sequence"/>
</dbReference>
<proteinExistence type="predicted"/>